<protein>
    <recommendedName>
        <fullName evidence="6">Mannose-6-phosphate isomerase</fullName>
        <ecNumber evidence="5">5.3.1.8</ecNumber>
    </recommendedName>
    <alternativeName>
        <fullName evidence="10">Phosphohexomutase</fullName>
    </alternativeName>
    <alternativeName>
        <fullName evidence="11">Phosphomannose isomerase</fullName>
    </alternativeName>
</protein>
<organism evidence="15 16">
    <name type="scientific">Sphaerosporella brunnea</name>
    <dbReference type="NCBI Taxonomy" id="1250544"/>
    <lineage>
        <taxon>Eukaryota</taxon>
        <taxon>Fungi</taxon>
        <taxon>Dikarya</taxon>
        <taxon>Ascomycota</taxon>
        <taxon>Pezizomycotina</taxon>
        <taxon>Pezizomycetes</taxon>
        <taxon>Pezizales</taxon>
        <taxon>Pyronemataceae</taxon>
        <taxon>Sphaerosporella</taxon>
    </lineage>
</organism>
<dbReference type="Gene3D" id="2.60.120.10">
    <property type="entry name" value="Jelly Rolls"/>
    <property type="match status" value="2"/>
</dbReference>
<dbReference type="Pfam" id="PF20511">
    <property type="entry name" value="PMI_typeI_cat"/>
    <property type="match status" value="1"/>
</dbReference>
<dbReference type="CDD" id="cd07011">
    <property type="entry name" value="cupin_PMI_type_I_N"/>
    <property type="match status" value="1"/>
</dbReference>
<dbReference type="InterPro" id="IPR001250">
    <property type="entry name" value="Man6P_Isoase-1"/>
</dbReference>
<dbReference type="PANTHER" id="PTHR10309">
    <property type="entry name" value="MANNOSE-6-PHOSPHATE ISOMERASE"/>
    <property type="match status" value="1"/>
</dbReference>
<comment type="caution">
    <text evidence="15">The sequence shown here is derived from an EMBL/GenBank/DDBJ whole genome shotgun (WGS) entry which is preliminary data.</text>
</comment>
<comment type="function">
    <text evidence="2">Involved in the synthesis of the GDP-mannose and dolichol-phosphate-mannose required for a number of critical mannosyl transfer reactions.</text>
</comment>
<evidence type="ECO:0000256" key="2">
    <source>
        <dbReference type="ARBA" id="ARBA00002564"/>
    </source>
</evidence>
<dbReference type="InParanoid" id="A0A5J5ELB9"/>
<evidence type="ECO:0000256" key="8">
    <source>
        <dbReference type="ARBA" id="ARBA00022833"/>
    </source>
</evidence>
<feature type="domain" description="Phosphomannose isomerase type I helical insertion" evidence="14">
    <location>
        <begin position="202"/>
        <end position="279"/>
    </location>
</feature>
<dbReference type="NCBIfam" id="TIGR00218">
    <property type="entry name" value="manA"/>
    <property type="match status" value="1"/>
</dbReference>
<dbReference type="GO" id="GO:0009298">
    <property type="term" value="P:GDP-mannose biosynthetic process"/>
    <property type="evidence" value="ECO:0007669"/>
    <property type="project" value="UniProtKB-UniPathway"/>
</dbReference>
<evidence type="ECO:0000256" key="11">
    <source>
        <dbReference type="ARBA" id="ARBA00030762"/>
    </source>
</evidence>
<feature type="binding site" evidence="12">
    <location>
        <position position="299"/>
    </location>
    <ligand>
        <name>Zn(2+)</name>
        <dbReference type="ChEBI" id="CHEBI:29105"/>
    </ligand>
</feature>
<keyword evidence="9" id="KW-0413">Isomerase</keyword>
<evidence type="ECO:0000256" key="5">
    <source>
        <dbReference type="ARBA" id="ARBA00011956"/>
    </source>
</evidence>
<dbReference type="GO" id="GO:0004476">
    <property type="term" value="F:mannose-6-phosphate isomerase activity"/>
    <property type="evidence" value="ECO:0007669"/>
    <property type="project" value="UniProtKB-EC"/>
</dbReference>
<evidence type="ECO:0000259" key="13">
    <source>
        <dbReference type="Pfam" id="PF20511"/>
    </source>
</evidence>
<dbReference type="Pfam" id="PF20512">
    <property type="entry name" value="PMI_typeI_hel"/>
    <property type="match status" value="1"/>
</dbReference>
<feature type="binding site" evidence="12">
    <location>
        <position position="122"/>
    </location>
    <ligand>
        <name>Zn(2+)</name>
        <dbReference type="ChEBI" id="CHEBI:29105"/>
    </ligand>
</feature>
<proteinExistence type="inferred from homology"/>
<comment type="pathway">
    <text evidence="3">Nucleotide-sugar biosynthesis; GDP-alpha-D-mannose biosynthesis; alpha-D-mannose 1-phosphate from D-fructose 6-phosphate: step 1/2.</text>
</comment>
<evidence type="ECO:0000256" key="12">
    <source>
        <dbReference type="PIRSR" id="PIRSR001480-2"/>
    </source>
</evidence>
<evidence type="ECO:0000256" key="10">
    <source>
        <dbReference type="ARBA" id="ARBA00029741"/>
    </source>
</evidence>
<dbReference type="InterPro" id="IPR011051">
    <property type="entry name" value="RmlC_Cupin_sf"/>
</dbReference>
<evidence type="ECO:0000313" key="16">
    <source>
        <dbReference type="Proteomes" id="UP000326924"/>
    </source>
</evidence>
<dbReference type="InterPro" id="IPR016305">
    <property type="entry name" value="Mannose-6-P_Isomerase"/>
</dbReference>
<feature type="binding site" evidence="12">
    <location>
        <position position="124"/>
    </location>
    <ligand>
        <name>Zn(2+)</name>
        <dbReference type="ChEBI" id="CHEBI:29105"/>
    </ligand>
</feature>
<dbReference type="Proteomes" id="UP000326924">
    <property type="component" value="Unassembled WGS sequence"/>
</dbReference>
<comment type="cofactor">
    <cofactor evidence="12">
        <name>Zn(2+)</name>
        <dbReference type="ChEBI" id="CHEBI:29105"/>
    </cofactor>
    <text evidence="12">Binds 1 zinc ion per subunit.</text>
</comment>
<evidence type="ECO:0000256" key="4">
    <source>
        <dbReference type="ARBA" id="ARBA00010772"/>
    </source>
</evidence>
<dbReference type="GO" id="GO:0005975">
    <property type="term" value="P:carbohydrate metabolic process"/>
    <property type="evidence" value="ECO:0007669"/>
    <property type="project" value="InterPro"/>
</dbReference>
<sequence>MTTLASFEYHPTEMPSPFIRLRVFVQPSPYGKKGLKSAAARFALATPETDFKIDEDQPYGEIWMGDHPNGMAHTLDGVPLSKLIESSPEEYLTPSVYHRFGHEKHLPFLFKVLSFDKALPLQAHPDRALATRLMKKEKRETGKNEVFVDPNHKPEVAVTISETFEGFVGFRPTAEIKSFLKVVPELRKVLSDHETVEKFLAAEDDGEEASKLLKIMFSELLGTTHTEIAACSQQLLTHVERGEEESLGGLGARQGLARVIKKVLNDYPEDVGLFAAVFFMNYVRLHKGEGIAVPADCIHAYLEGDVIECMAWSDNMIACGFGAPPERNDPRVFVDMLKYEPLPSENLELKHETWAKSGNGKTQIVFAPMDEFDLLNTKLRKGEEEVVAGGIHGPVVFIVTEGDAVLSLADGQREQLLKQGQVVFVKPNTGYKLKGVTDKVEIWGAFVEAFGECFEDRA</sequence>
<dbReference type="EMBL" id="VXIS01000242">
    <property type="protein sequence ID" value="KAA8895816.1"/>
    <property type="molecule type" value="Genomic_DNA"/>
</dbReference>
<dbReference type="PRINTS" id="PR00714">
    <property type="entry name" value="MAN6PISMRASE"/>
</dbReference>
<gene>
    <name evidence="15" type="ORF">FN846DRAFT_313491</name>
</gene>
<evidence type="ECO:0000259" key="14">
    <source>
        <dbReference type="Pfam" id="PF20512"/>
    </source>
</evidence>
<accession>A0A5J5ELB9</accession>
<dbReference type="Gene3D" id="1.10.441.10">
    <property type="entry name" value="Phosphomannose Isomerase, domain 2"/>
    <property type="match status" value="1"/>
</dbReference>
<dbReference type="PANTHER" id="PTHR10309:SF4">
    <property type="entry name" value="MANNOSE-6-PHOSPHATE ISOMERASE"/>
    <property type="match status" value="1"/>
</dbReference>
<dbReference type="PIRSF" id="PIRSF001480">
    <property type="entry name" value="Mannose-6-phosphate_isomerase"/>
    <property type="match status" value="1"/>
</dbReference>
<feature type="domain" description="Phosphomannose isomerase type I catalytic" evidence="13">
    <location>
        <begin position="20"/>
        <end position="172"/>
    </location>
</feature>
<dbReference type="SUPFAM" id="SSF51182">
    <property type="entry name" value="RmlC-like cupins"/>
    <property type="match status" value="1"/>
</dbReference>
<evidence type="ECO:0000256" key="7">
    <source>
        <dbReference type="ARBA" id="ARBA00022723"/>
    </source>
</evidence>
<dbReference type="EC" id="5.3.1.8" evidence="5"/>
<evidence type="ECO:0000256" key="3">
    <source>
        <dbReference type="ARBA" id="ARBA00004666"/>
    </source>
</evidence>
<feature type="binding site" evidence="12">
    <location>
        <position position="155"/>
    </location>
    <ligand>
        <name>Zn(2+)</name>
        <dbReference type="ChEBI" id="CHEBI:29105"/>
    </ligand>
</feature>
<evidence type="ECO:0000256" key="9">
    <source>
        <dbReference type="ARBA" id="ARBA00023235"/>
    </source>
</evidence>
<dbReference type="InterPro" id="IPR046458">
    <property type="entry name" value="PMI_typeI_hel"/>
</dbReference>
<dbReference type="InterPro" id="IPR014710">
    <property type="entry name" value="RmlC-like_jellyroll"/>
</dbReference>
<comment type="similarity">
    <text evidence="4">Belongs to the mannose-6-phosphate isomerase type 1 family.</text>
</comment>
<dbReference type="InterPro" id="IPR046457">
    <property type="entry name" value="PMI_typeI_cat"/>
</dbReference>
<keyword evidence="8 12" id="KW-0862">Zinc</keyword>
<keyword evidence="16" id="KW-1185">Reference proteome</keyword>
<name>A0A5J5ELB9_9PEZI</name>
<comment type="catalytic activity">
    <reaction evidence="1">
        <text>D-mannose 6-phosphate = D-fructose 6-phosphate</text>
        <dbReference type="Rhea" id="RHEA:12356"/>
        <dbReference type="ChEBI" id="CHEBI:58735"/>
        <dbReference type="ChEBI" id="CHEBI:61527"/>
        <dbReference type="EC" id="5.3.1.8"/>
    </reaction>
</comment>
<dbReference type="UniPathway" id="UPA00126">
    <property type="reaction ID" value="UER00423"/>
</dbReference>
<dbReference type="AlphaFoldDB" id="A0A5J5ELB9"/>
<evidence type="ECO:0000256" key="6">
    <source>
        <dbReference type="ARBA" id="ARBA00018236"/>
    </source>
</evidence>
<keyword evidence="7 12" id="KW-0479">Metal-binding</keyword>
<reference evidence="15 16" key="1">
    <citation type="submission" date="2019-09" db="EMBL/GenBank/DDBJ databases">
        <title>Draft genome of the ectomycorrhizal ascomycete Sphaerosporella brunnea.</title>
        <authorList>
            <consortium name="DOE Joint Genome Institute"/>
            <person name="Benucci G.M."/>
            <person name="Marozzi G."/>
            <person name="Antonielli L."/>
            <person name="Sanchez S."/>
            <person name="Marco P."/>
            <person name="Wang X."/>
            <person name="Falini L.B."/>
            <person name="Barry K."/>
            <person name="Haridas S."/>
            <person name="Lipzen A."/>
            <person name="Labutti K."/>
            <person name="Grigoriev I.V."/>
            <person name="Murat C."/>
            <person name="Martin F."/>
            <person name="Albertini E."/>
            <person name="Donnini D."/>
            <person name="Bonito G."/>
        </authorList>
    </citation>
    <scope>NUCLEOTIDE SEQUENCE [LARGE SCALE GENOMIC DNA]</scope>
    <source>
        <strain evidence="15 16">Sb_GMNB300</strain>
    </source>
</reference>
<dbReference type="GO" id="GO:0005829">
    <property type="term" value="C:cytosol"/>
    <property type="evidence" value="ECO:0007669"/>
    <property type="project" value="TreeGrafter"/>
</dbReference>
<evidence type="ECO:0000256" key="1">
    <source>
        <dbReference type="ARBA" id="ARBA00000757"/>
    </source>
</evidence>
<dbReference type="GO" id="GO:0008270">
    <property type="term" value="F:zinc ion binding"/>
    <property type="evidence" value="ECO:0007669"/>
    <property type="project" value="InterPro"/>
</dbReference>
<evidence type="ECO:0000313" key="15">
    <source>
        <dbReference type="EMBL" id="KAA8895816.1"/>
    </source>
</evidence>
<dbReference type="OrthoDB" id="6605218at2759"/>